<dbReference type="GO" id="GO:0071111">
    <property type="term" value="F:cyclic-guanylate-specific phosphodiesterase activity"/>
    <property type="evidence" value="ECO:0007669"/>
    <property type="project" value="InterPro"/>
</dbReference>
<dbReference type="InterPro" id="IPR035919">
    <property type="entry name" value="EAL_sf"/>
</dbReference>
<dbReference type="InterPro" id="IPR000160">
    <property type="entry name" value="GGDEF_dom"/>
</dbReference>
<organism evidence="4 5">
    <name type="scientific">Thalassotalea euphylliae</name>
    <dbReference type="NCBI Taxonomy" id="1655234"/>
    <lineage>
        <taxon>Bacteria</taxon>
        <taxon>Pseudomonadati</taxon>
        <taxon>Pseudomonadota</taxon>
        <taxon>Gammaproteobacteria</taxon>
        <taxon>Alteromonadales</taxon>
        <taxon>Colwelliaceae</taxon>
        <taxon>Thalassotalea</taxon>
    </lineage>
</organism>
<dbReference type="Gene3D" id="3.30.70.270">
    <property type="match status" value="1"/>
</dbReference>
<dbReference type="SMART" id="SM00267">
    <property type="entry name" value="GGDEF"/>
    <property type="match status" value="1"/>
</dbReference>
<dbReference type="Proteomes" id="UP000256899">
    <property type="component" value="Unassembled WGS sequence"/>
</dbReference>
<dbReference type="InterPro" id="IPR001610">
    <property type="entry name" value="PAC"/>
</dbReference>
<dbReference type="PANTHER" id="PTHR33121:SF71">
    <property type="entry name" value="OXYGEN SENSOR PROTEIN DOSP"/>
    <property type="match status" value="1"/>
</dbReference>
<evidence type="ECO:0000313" key="4">
    <source>
        <dbReference type="EMBL" id="REL29439.1"/>
    </source>
</evidence>
<feature type="domain" description="PAS" evidence="1">
    <location>
        <begin position="181"/>
        <end position="230"/>
    </location>
</feature>
<dbReference type="InterPro" id="IPR043128">
    <property type="entry name" value="Rev_trsase/Diguanyl_cyclase"/>
</dbReference>
<dbReference type="AlphaFoldDB" id="A0A3E0TYE4"/>
<evidence type="ECO:0000259" key="2">
    <source>
        <dbReference type="PROSITE" id="PS50113"/>
    </source>
</evidence>
<sequence length="686" mass="79025">MNEVVLSSRFPELLSDAIDPMLILRGEDVIDCNQAALDFFKFTCRRECLTKRPWDLSPTYQPDGLLSLEKGWQKIMACYQHGKQRFLWLHRDMQQLLHWVEVTIVKISHGDSSYIHATIRDVVKTQTDKDSQSTEEEGTQLYQIDNGYREQLDLVNPYIQLLHEHKKVIDASSIVSKTSPKGIITYVNKNFCETSGYHERELIGQSHNIIRHPDMDTAVFKDLWRTIACGKIWQGVIKNRKKNGDTYLVKSTIAPIFNDSGRIAEYIAIRQDVTEFTKQKLVIEQQTIDPITKAKNYSTLLSDMSSELQCHIAIIDIPDLEVIQNAYDIKEYYRVFARVASQLASLLPVEATLYRHSGRSFAVLMPNTIPFNDFIRLCLEWQNELEERDIETANNLFSLTFYIGLAQWMPDADLLSRARMALVGGDELNQKLSVFTQGSNIHSRLLSTIDWTNRLKSAVTGNGIVIFGQKIVNQQHDYYSTEVLMRYFDPDKQHYVSPIEFLGYAKRSKVYPSLSRVVIEKAFEYFASKQQRFSINLSKADISDRFTANLILSLLDKYQLGKNVIIELVESENYELDDQKFADFLVKLKAHQCQIAIDDFGSGYSNFEYLTRLPVDIIKIDGSLIKQIATNQKHQVIVNTIVTFCHSLGIKVVAEYVANEQVLDKVKEFGVDMYQGYHFHQPERLH</sequence>
<dbReference type="Gene3D" id="3.20.20.450">
    <property type="entry name" value="EAL domain"/>
    <property type="match status" value="1"/>
</dbReference>
<keyword evidence="5" id="KW-1185">Reference proteome</keyword>
<dbReference type="EMBL" id="QUOT01000001">
    <property type="protein sequence ID" value="REL29439.1"/>
    <property type="molecule type" value="Genomic_DNA"/>
</dbReference>
<dbReference type="InterPro" id="IPR050706">
    <property type="entry name" value="Cyclic-di-GMP_PDE-like"/>
</dbReference>
<dbReference type="RefSeq" id="WP_116013325.1">
    <property type="nucleotide sequence ID" value="NZ_QUOT01000001.1"/>
</dbReference>
<dbReference type="InterPro" id="IPR001633">
    <property type="entry name" value="EAL_dom"/>
</dbReference>
<dbReference type="PROSITE" id="PS50883">
    <property type="entry name" value="EAL"/>
    <property type="match status" value="1"/>
</dbReference>
<accession>A0A3E0TYE4</accession>
<dbReference type="Gene3D" id="3.30.450.20">
    <property type="entry name" value="PAS domain"/>
    <property type="match status" value="2"/>
</dbReference>
<dbReference type="SUPFAM" id="SSF141868">
    <property type="entry name" value="EAL domain-like"/>
    <property type="match status" value="1"/>
</dbReference>
<name>A0A3E0TYE4_9GAMM</name>
<evidence type="ECO:0000259" key="1">
    <source>
        <dbReference type="PROSITE" id="PS50112"/>
    </source>
</evidence>
<protein>
    <submittedName>
        <fullName evidence="4">Phosphodiesterase</fullName>
    </submittedName>
</protein>
<dbReference type="InterPro" id="IPR035965">
    <property type="entry name" value="PAS-like_dom_sf"/>
</dbReference>
<evidence type="ECO:0000259" key="3">
    <source>
        <dbReference type="PROSITE" id="PS50883"/>
    </source>
</evidence>
<dbReference type="SUPFAM" id="SSF55785">
    <property type="entry name" value="PYP-like sensor domain (PAS domain)"/>
    <property type="match status" value="1"/>
</dbReference>
<dbReference type="Pfam" id="PF13426">
    <property type="entry name" value="PAS_9"/>
    <property type="match status" value="1"/>
</dbReference>
<dbReference type="NCBIfam" id="TIGR00229">
    <property type="entry name" value="sensory_box"/>
    <property type="match status" value="1"/>
</dbReference>
<dbReference type="InterPro" id="IPR029787">
    <property type="entry name" value="Nucleotide_cyclase"/>
</dbReference>
<dbReference type="CDD" id="cd00130">
    <property type="entry name" value="PAS"/>
    <property type="match status" value="1"/>
</dbReference>
<dbReference type="InterPro" id="IPR000014">
    <property type="entry name" value="PAS"/>
</dbReference>
<dbReference type="PANTHER" id="PTHR33121">
    <property type="entry name" value="CYCLIC DI-GMP PHOSPHODIESTERASE PDEF"/>
    <property type="match status" value="1"/>
</dbReference>
<dbReference type="InterPro" id="IPR013655">
    <property type="entry name" value="PAS_fold_3"/>
</dbReference>
<dbReference type="SUPFAM" id="SSF55073">
    <property type="entry name" value="Nucleotide cyclase"/>
    <property type="match status" value="1"/>
</dbReference>
<proteinExistence type="predicted"/>
<evidence type="ECO:0000313" key="5">
    <source>
        <dbReference type="Proteomes" id="UP000256899"/>
    </source>
</evidence>
<feature type="domain" description="EAL" evidence="3">
    <location>
        <begin position="448"/>
        <end position="686"/>
    </location>
</feature>
<dbReference type="SMART" id="SM00086">
    <property type="entry name" value="PAC"/>
    <property type="match status" value="2"/>
</dbReference>
<dbReference type="Pfam" id="PF08447">
    <property type="entry name" value="PAS_3"/>
    <property type="match status" value="1"/>
</dbReference>
<gene>
    <name evidence="4" type="ORF">DXX94_01150</name>
</gene>
<reference evidence="5" key="1">
    <citation type="submission" date="2018-08" db="EMBL/GenBank/DDBJ databases">
        <title>Thalassotalea euphylliae genome.</title>
        <authorList>
            <person name="Summers S."/>
            <person name="Rice S.A."/>
            <person name="Freckelton M.L."/>
            <person name="Nedved B.T."/>
            <person name="Hadfield M.G."/>
        </authorList>
    </citation>
    <scope>NUCLEOTIDE SEQUENCE [LARGE SCALE GENOMIC DNA]</scope>
    <source>
        <strain evidence="5">H3</strain>
    </source>
</reference>
<dbReference type="PROSITE" id="PS50113">
    <property type="entry name" value="PAC"/>
    <property type="match status" value="1"/>
</dbReference>
<dbReference type="Pfam" id="PF00563">
    <property type="entry name" value="EAL"/>
    <property type="match status" value="1"/>
</dbReference>
<feature type="domain" description="PAC" evidence="2">
    <location>
        <begin position="231"/>
        <end position="285"/>
    </location>
</feature>
<dbReference type="SMART" id="SM00091">
    <property type="entry name" value="PAS"/>
    <property type="match status" value="2"/>
</dbReference>
<dbReference type="InterPro" id="IPR000700">
    <property type="entry name" value="PAS-assoc_C"/>
</dbReference>
<dbReference type="SMART" id="SM00052">
    <property type="entry name" value="EAL"/>
    <property type="match status" value="1"/>
</dbReference>
<dbReference type="CDD" id="cd01948">
    <property type="entry name" value="EAL"/>
    <property type="match status" value="1"/>
</dbReference>
<dbReference type="PROSITE" id="PS50112">
    <property type="entry name" value="PAS"/>
    <property type="match status" value="1"/>
</dbReference>
<comment type="caution">
    <text evidence="4">The sequence shown here is derived from an EMBL/GenBank/DDBJ whole genome shotgun (WGS) entry which is preliminary data.</text>
</comment>